<dbReference type="Proteomes" id="UP000197138">
    <property type="component" value="Unassembled WGS sequence"/>
</dbReference>
<accession>A0A218VRJ5</accession>
<gene>
    <name evidence="2" type="ORF">CDL15_Pgr023453</name>
</gene>
<dbReference type="EMBL" id="MTKT01006116">
    <property type="protein sequence ID" value="OWM63164.1"/>
    <property type="molecule type" value="Genomic_DNA"/>
</dbReference>
<feature type="region of interest" description="Disordered" evidence="1">
    <location>
        <begin position="1"/>
        <end position="80"/>
    </location>
</feature>
<proteinExistence type="predicted"/>
<evidence type="ECO:0000256" key="1">
    <source>
        <dbReference type="SAM" id="MobiDB-lite"/>
    </source>
</evidence>
<dbReference type="AlphaFoldDB" id="A0A218VRJ5"/>
<comment type="caution">
    <text evidence="2">The sequence shown here is derived from an EMBL/GenBank/DDBJ whole genome shotgun (WGS) entry which is preliminary data.</text>
</comment>
<organism evidence="2 3">
    <name type="scientific">Punica granatum</name>
    <name type="common">Pomegranate</name>
    <dbReference type="NCBI Taxonomy" id="22663"/>
    <lineage>
        <taxon>Eukaryota</taxon>
        <taxon>Viridiplantae</taxon>
        <taxon>Streptophyta</taxon>
        <taxon>Embryophyta</taxon>
        <taxon>Tracheophyta</taxon>
        <taxon>Spermatophyta</taxon>
        <taxon>Magnoliopsida</taxon>
        <taxon>eudicotyledons</taxon>
        <taxon>Gunneridae</taxon>
        <taxon>Pentapetalae</taxon>
        <taxon>rosids</taxon>
        <taxon>malvids</taxon>
        <taxon>Myrtales</taxon>
        <taxon>Lythraceae</taxon>
        <taxon>Punica</taxon>
    </lineage>
</organism>
<evidence type="ECO:0000313" key="3">
    <source>
        <dbReference type="Proteomes" id="UP000197138"/>
    </source>
</evidence>
<feature type="compositionally biased region" description="Basic and acidic residues" evidence="1">
    <location>
        <begin position="10"/>
        <end position="22"/>
    </location>
</feature>
<evidence type="ECO:0000313" key="2">
    <source>
        <dbReference type="EMBL" id="OWM63164.1"/>
    </source>
</evidence>
<protein>
    <submittedName>
        <fullName evidence="2">Uncharacterized protein</fullName>
    </submittedName>
</protein>
<reference evidence="3" key="1">
    <citation type="journal article" date="2017" name="Plant J.">
        <title>The pomegranate (Punica granatum L.) genome and the genomics of punicalagin biosynthesis.</title>
        <authorList>
            <person name="Qin G."/>
            <person name="Xu C."/>
            <person name="Ming R."/>
            <person name="Tang H."/>
            <person name="Guyot R."/>
            <person name="Kramer E.M."/>
            <person name="Hu Y."/>
            <person name="Yi X."/>
            <person name="Qi Y."/>
            <person name="Xu X."/>
            <person name="Gao Z."/>
            <person name="Pan H."/>
            <person name="Jian J."/>
            <person name="Tian Y."/>
            <person name="Yue Z."/>
            <person name="Xu Y."/>
        </authorList>
    </citation>
    <scope>NUCLEOTIDE SEQUENCE [LARGE SCALE GENOMIC DNA]</scope>
    <source>
        <strain evidence="3">cv. Dabenzi</strain>
    </source>
</reference>
<sequence length="80" mass="9138">MQEGTKTNRGSRDAKLHSERPNRAKPTPEVPNRPSGMQEGTKINRGSRDAKLHSERPNRTKPTPEAPNRPNVHSRDAWRY</sequence>
<name>A0A218VRJ5_PUNGR</name>
<feature type="compositionally biased region" description="Basic and acidic residues" evidence="1">
    <location>
        <begin position="46"/>
        <end position="58"/>
    </location>
</feature>